<dbReference type="Proteomes" id="UP000226442">
    <property type="component" value="Unassembled WGS sequence"/>
</dbReference>
<sequence length="402" mass="46149">MRKLSLWGQQLSLILGGIMAGVFLGELALHLGGIKGLKKPSEPVSFDTYRFDDPAGAWSLNPGASFEWLGEGERSLIQANKDGLRDREHTKEKPPKTFRIAVVGDSFAEALQVPMEKTFWWKMRKQLNKKCTALGDRKVEVINFGVQGYGTAQELMTLRQKVWKYSPDLVILAFFPGNDLINNSKQLDFDKRRPFFLYKNGELVPDMSWLKMSPKEHEYLNFSHVDYLPTWLVNNSRILRLVRKVDLDNKKRLLDATEKERFPKNFQEPIEPVWKEAWLVTEGLITLMNQEVKAKKADFMVVIVSTGAQVHPDPIARQSYMKQFGIKDLYYPNHRIKSLGDRLNITTLDTVPRLREYAEKNKTCVQGFPNALACEGHWNSHGHEQVGQLIAENLCDKFKAEP</sequence>
<comment type="caution">
    <text evidence="1">The sequence shown here is derived from an EMBL/GenBank/DDBJ whole genome shotgun (WGS) entry which is preliminary data.</text>
</comment>
<protein>
    <submittedName>
        <fullName evidence="1">SGNH/GDSL hydrolase family protein</fullName>
    </submittedName>
</protein>
<dbReference type="CDD" id="cd00229">
    <property type="entry name" value="SGNH_hydrolase"/>
    <property type="match status" value="1"/>
</dbReference>
<name>A0A2G4F0T0_9CYAN</name>
<dbReference type="InterPro" id="IPR036514">
    <property type="entry name" value="SGNH_hydro_sf"/>
</dbReference>
<dbReference type="Gene3D" id="3.40.50.1110">
    <property type="entry name" value="SGNH hydrolase"/>
    <property type="match status" value="1"/>
</dbReference>
<dbReference type="AlphaFoldDB" id="A0A2G4F0T0"/>
<keyword evidence="2" id="KW-1185">Reference proteome</keyword>
<dbReference type="OrthoDB" id="5446411at2"/>
<evidence type="ECO:0000313" key="1">
    <source>
        <dbReference type="EMBL" id="PHX55348.1"/>
    </source>
</evidence>
<dbReference type="EMBL" id="NXIB02000055">
    <property type="protein sequence ID" value="PHX55348.1"/>
    <property type="molecule type" value="Genomic_DNA"/>
</dbReference>
<keyword evidence="1" id="KW-0378">Hydrolase</keyword>
<reference evidence="1" key="1">
    <citation type="submission" date="2017-10" db="EMBL/GenBank/DDBJ databases">
        <title>Draft genome sequence of the planktic cyanobacteria Tychonema bourrellyi isolated from alpine lentic freshwater.</title>
        <authorList>
            <person name="Tett A."/>
            <person name="Armanini F."/>
            <person name="Asnicar F."/>
            <person name="Boscaini A."/>
            <person name="Pasolli E."/>
            <person name="Zolfo M."/>
            <person name="Donati C."/>
            <person name="Salmaso N."/>
            <person name="Segata N."/>
        </authorList>
    </citation>
    <scope>NUCLEOTIDE SEQUENCE</scope>
    <source>
        <strain evidence="1">FEM_GT703</strain>
    </source>
</reference>
<gene>
    <name evidence="1" type="ORF">CP500_011150</name>
</gene>
<organism evidence="1 2">
    <name type="scientific">Tychonema bourrellyi FEM_GT703</name>
    <dbReference type="NCBI Taxonomy" id="2040638"/>
    <lineage>
        <taxon>Bacteria</taxon>
        <taxon>Bacillati</taxon>
        <taxon>Cyanobacteriota</taxon>
        <taxon>Cyanophyceae</taxon>
        <taxon>Oscillatoriophycideae</taxon>
        <taxon>Oscillatoriales</taxon>
        <taxon>Microcoleaceae</taxon>
        <taxon>Tychonema</taxon>
    </lineage>
</organism>
<dbReference type="GO" id="GO:0016787">
    <property type="term" value="F:hydrolase activity"/>
    <property type="evidence" value="ECO:0007669"/>
    <property type="project" value="UniProtKB-KW"/>
</dbReference>
<evidence type="ECO:0000313" key="2">
    <source>
        <dbReference type="Proteomes" id="UP000226442"/>
    </source>
</evidence>
<proteinExistence type="predicted"/>
<dbReference type="SUPFAM" id="SSF52266">
    <property type="entry name" value="SGNH hydrolase"/>
    <property type="match status" value="1"/>
</dbReference>
<accession>A0A2G4F0T0</accession>